<evidence type="ECO:0000313" key="1">
    <source>
        <dbReference type="EMBL" id="ALJ60878.1"/>
    </source>
</evidence>
<dbReference type="Proteomes" id="UP000283341">
    <property type="component" value="Unassembled WGS sequence"/>
</dbReference>
<evidence type="ECO:0000313" key="6">
    <source>
        <dbReference type="Proteomes" id="UP000448877"/>
    </source>
</evidence>
<gene>
    <name evidence="1" type="ORF">BcellWH2_03655</name>
    <name evidence="3" type="ORF">DWX97_00940</name>
    <name evidence="2" type="ORF">F2Y81_05385</name>
</gene>
<sequence>MNILIGGILTCQGELTVGDGNMQGAYMTFNVEKSGIVGSGKVIVSNINVISDQAQFVVSVSQLTVSNNVQMGARGGNFVFTSEYRVNIGLNLSTAGHAGRWIVGENCYRRGGYLWQTFLM</sequence>
<evidence type="ECO:0000313" key="4">
    <source>
        <dbReference type="Proteomes" id="UP000061809"/>
    </source>
</evidence>
<name>A0A0P0GA27_9BACE</name>
<reference evidence="1 4" key="1">
    <citation type="journal article" date="2015" name="Science">
        <title>Genetic determinants of in vivo fitness and diet responsiveness in multiple human gut Bacteroides.</title>
        <authorList>
            <person name="Wu M."/>
            <person name="McNulty N.P."/>
            <person name="Rodionov D.A."/>
            <person name="Khoroshkin M.S."/>
            <person name="Griffin N.W."/>
            <person name="Cheng J."/>
            <person name="Latreille P."/>
            <person name="Kerstetter R.A."/>
            <person name="Terrapon N."/>
            <person name="Henrissat B."/>
            <person name="Osterman A.L."/>
            <person name="Gordon J.I."/>
        </authorList>
    </citation>
    <scope>NUCLEOTIDE SEQUENCE [LARGE SCALE GENOMIC DNA]</scope>
    <source>
        <strain evidence="1 4">WH2</strain>
    </source>
</reference>
<dbReference type="EMBL" id="QRVJ01000001">
    <property type="protein sequence ID" value="RGS39878.1"/>
    <property type="molecule type" value="Genomic_DNA"/>
</dbReference>
<dbReference type="KEGG" id="bcel:BcellWH2_03655"/>
<evidence type="ECO:0000313" key="3">
    <source>
        <dbReference type="EMBL" id="RGS39878.1"/>
    </source>
</evidence>
<protein>
    <submittedName>
        <fullName evidence="1">Uncharacterized protein</fullName>
    </submittedName>
</protein>
<dbReference type="AlphaFoldDB" id="A0A0P0GA27"/>
<organism evidence="1 4">
    <name type="scientific">Bacteroides cellulosilyticus</name>
    <dbReference type="NCBI Taxonomy" id="246787"/>
    <lineage>
        <taxon>Bacteria</taxon>
        <taxon>Pseudomonadati</taxon>
        <taxon>Bacteroidota</taxon>
        <taxon>Bacteroidia</taxon>
        <taxon>Bacteroidales</taxon>
        <taxon>Bacteroidaceae</taxon>
        <taxon>Bacteroides</taxon>
    </lineage>
</organism>
<proteinExistence type="predicted"/>
<reference evidence="2 6" key="3">
    <citation type="journal article" date="2019" name="Nat. Med.">
        <title>A library of human gut bacterial isolates paired with longitudinal multiomics data enables mechanistic microbiome research.</title>
        <authorList>
            <person name="Poyet M."/>
            <person name="Groussin M."/>
            <person name="Gibbons S.M."/>
            <person name="Avila-Pacheco J."/>
            <person name="Jiang X."/>
            <person name="Kearney S.M."/>
            <person name="Perrotta A.R."/>
            <person name="Berdy B."/>
            <person name="Zhao S."/>
            <person name="Lieberman T.D."/>
            <person name="Swanson P.K."/>
            <person name="Smith M."/>
            <person name="Roesemann S."/>
            <person name="Alexander J.E."/>
            <person name="Rich S.A."/>
            <person name="Livny J."/>
            <person name="Vlamakis H."/>
            <person name="Clish C."/>
            <person name="Bullock K."/>
            <person name="Deik A."/>
            <person name="Scott J."/>
            <person name="Pierce K.A."/>
            <person name="Xavier R.J."/>
            <person name="Alm E.J."/>
        </authorList>
    </citation>
    <scope>NUCLEOTIDE SEQUENCE [LARGE SCALE GENOMIC DNA]</scope>
    <source>
        <strain evidence="2 6">BIOML-A6</strain>
    </source>
</reference>
<dbReference type="Proteomes" id="UP000448877">
    <property type="component" value="Unassembled WGS sequence"/>
</dbReference>
<evidence type="ECO:0000313" key="5">
    <source>
        <dbReference type="Proteomes" id="UP000283341"/>
    </source>
</evidence>
<dbReference type="EMBL" id="VVYV01000006">
    <property type="protein sequence ID" value="KAA5421842.1"/>
    <property type="molecule type" value="Genomic_DNA"/>
</dbReference>
<reference evidence="3 5" key="2">
    <citation type="submission" date="2018-08" db="EMBL/GenBank/DDBJ databases">
        <title>A genome reference for cultivated species of the human gut microbiota.</title>
        <authorList>
            <person name="Zou Y."/>
            <person name="Xue W."/>
            <person name="Luo G."/>
        </authorList>
    </citation>
    <scope>NUCLEOTIDE SEQUENCE [LARGE SCALE GENOMIC DNA]</scope>
    <source>
        <strain evidence="3 5">AF22-3AC</strain>
    </source>
</reference>
<evidence type="ECO:0000313" key="2">
    <source>
        <dbReference type="EMBL" id="KAA5421842.1"/>
    </source>
</evidence>
<dbReference type="PATRIC" id="fig|246787.4.peg.3773"/>
<dbReference type="RefSeq" id="WP_007219854.1">
    <property type="nucleotide sequence ID" value="NZ_CABMLT010000014.1"/>
</dbReference>
<dbReference type="EMBL" id="CP012801">
    <property type="protein sequence ID" value="ALJ60878.1"/>
    <property type="molecule type" value="Genomic_DNA"/>
</dbReference>
<accession>A0A0P0GA27</accession>
<dbReference type="GeneID" id="66305012"/>
<dbReference type="Proteomes" id="UP000061809">
    <property type="component" value="Chromosome"/>
</dbReference>